<evidence type="ECO:0000313" key="1">
    <source>
        <dbReference type="EMBL" id="GFO58211.1"/>
    </source>
</evidence>
<gene>
    <name evidence="1" type="ORF">GMST_05360</name>
</gene>
<dbReference type="EMBL" id="BLXX01000001">
    <property type="protein sequence ID" value="GFO58211.1"/>
    <property type="molecule type" value="Genomic_DNA"/>
</dbReference>
<dbReference type="AlphaFoldDB" id="A0A6V8MDZ6"/>
<dbReference type="RefSeq" id="WP_183353063.1">
    <property type="nucleotide sequence ID" value="NZ_BLXX01000001.1"/>
</dbReference>
<organism evidence="1 2">
    <name type="scientific">Geomonas silvestris</name>
    <dbReference type="NCBI Taxonomy" id="2740184"/>
    <lineage>
        <taxon>Bacteria</taxon>
        <taxon>Pseudomonadati</taxon>
        <taxon>Thermodesulfobacteriota</taxon>
        <taxon>Desulfuromonadia</taxon>
        <taxon>Geobacterales</taxon>
        <taxon>Geobacteraceae</taxon>
        <taxon>Geomonas</taxon>
    </lineage>
</organism>
<accession>A0A6V8MDZ6</accession>
<dbReference type="Proteomes" id="UP000556026">
    <property type="component" value="Unassembled WGS sequence"/>
</dbReference>
<evidence type="ECO:0000313" key="2">
    <source>
        <dbReference type="Proteomes" id="UP000556026"/>
    </source>
</evidence>
<comment type="caution">
    <text evidence="1">The sequence shown here is derived from an EMBL/GenBank/DDBJ whole genome shotgun (WGS) entry which is preliminary data.</text>
</comment>
<keyword evidence="2" id="KW-1185">Reference proteome</keyword>
<sequence length="198" mass="22747">MWGKRDTAREVACQQILEPDASVYSVQWLVLPDPLLCPVTPRLLFERYLRLVQDWTFSLIRPAQNEEGVQFRLFGSRIALLSFQPPEYPKGEGVGEVHLRINGGILVQPKECDRGLFSLFAEPEPGGVRVVVQLSDYCPLLLGSARPSLLRRQLYRLTQAYLHKIVTVRYLAELYRELTGEKVRLKVQKVRVRQGKET</sequence>
<name>A0A6V8MDZ6_9BACT</name>
<reference evidence="2" key="1">
    <citation type="submission" date="2020-06" db="EMBL/GenBank/DDBJ databases">
        <title>Draft genomic sequence of Geomonas sp. Red330.</title>
        <authorList>
            <person name="Itoh H."/>
            <person name="Zhenxing X."/>
            <person name="Ushijima N."/>
            <person name="Masuda Y."/>
            <person name="Shiratori Y."/>
            <person name="Senoo K."/>
        </authorList>
    </citation>
    <scope>NUCLEOTIDE SEQUENCE [LARGE SCALE GENOMIC DNA]</scope>
    <source>
        <strain evidence="2">Red330</strain>
    </source>
</reference>
<protein>
    <submittedName>
        <fullName evidence="1">Uncharacterized protein</fullName>
    </submittedName>
</protein>
<proteinExistence type="predicted"/>